<feature type="transmembrane region" description="Helical" evidence="8">
    <location>
        <begin position="482"/>
        <end position="504"/>
    </location>
</feature>
<keyword evidence="4" id="KW-0547">Nucleotide-binding</keyword>
<comment type="caution">
    <text evidence="10">The sequence shown here is derived from an EMBL/GenBank/DDBJ whole genome shotgun (WGS) entry which is preliminary data.</text>
</comment>
<dbReference type="FunFam" id="3.40.50.300:FF:000289">
    <property type="entry name" value="ABC transporter G family member 31"/>
    <property type="match status" value="1"/>
</dbReference>
<feature type="transmembrane region" description="Helical" evidence="8">
    <location>
        <begin position="516"/>
        <end position="535"/>
    </location>
</feature>
<keyword evidence="7 8" id="KW-0472">Membrane</keyword>
<dbReference type="InterPro" id="IPR043926">
    <property type="entry name" value="ABCG_dom"/>
</dbReference>
<dbReference type="AlphaFoldDB" id="A0A2P4Y8Y0"/>
<dbReference type="InterPro" id="IPR027417">
    <property type="entry name" value="P-loop_NTPase"/>
</dbReference>
<keyword evidence="6 8" id="KW-1133">Transmembrane helix</keyword>
<evidence type="ECO:0000256" key="7">
    <source>
        <dbReference type="ARBA" id="ARBA00023136"/>
    </source>
</evidence>
<evidence type="ECO:0000313" key="11">
    <source>
        <dbReference type="Proteomes" id="UP000237271"/>
    </source>
</evidence>
<dbReference type="EMBL" id="NCKW01004902">
    <property type="protein sequence ID" value="POM74262.1"/>
    <property type="molecule type" value="Genomic_DNA"/>
</dbReference>
<dbReference type="Pfam" id="PF19055">
    <property type="entry name" value="ABC2_membrane_7"/>
    <property type="match status" value="1"/>
</dbReference>
<dbReference type="Pfam" id="PF00005">
    <property type="entry name" value="ABC_tran"/>
    <property type="match status" value="2"/>
</dbReference>
<dbReference type="GO" id="GO:0140359">
    <property type="term" value="F:ABC-type transporter activity"/>
    <property type="evidence" value="ECO:0007669"/>
    <property type="project" value="InterPro"/>
</dbReference>
<dbReference type="PANTHER" id="PTHR19241">
    <property type="entry name" value="ATP-BINDING CASSETTE TRANSPORTER"/>
    <property type="match status" value="1"/>
</dbReference>
<keyword evidence="5" id="KW-0067">ATP-binding</keyword>
<feature type="transmembrane region" description="Helical" evidence="8">
    <location>
        <begin position="555"/>
        <end position="579"/>
    </location>
</feature>
<dbReference type="InterPro" id="IPR013525">
    <property type="entry name" value="ABC2_TM"/>
</dbReference>
<dbReference type="Gene3D" id="3.40.50.300">
    <property type="entry name" value="P-loop containing nucleotide triphosphate hydrolases"/>
    <property type="match status" value="2"/>
</dbReference>
<dbReference type="SUPFAM" id="SSF52540">
    <property type="entry name" value="P-loop containing nucleoside triphosphate hydrolases"/>
    <property type="match status" value="2"/>
</dbReference>
<proteinExistence type="predicted"/>
<reference evidence="10 11" key="1">
    <citation type="journal article" date="2017" name="Genome Biol. Evol.">
        <title>Phytophthora megakarya and P. palmivora, closely related causal agents of cacao black pod rot, underwent increases in genome sizes and gene numbers by different mechanisms.</title>
        <authorList>
            <person name="Ali S.S."/>
            <person name="Shao J."/>
            <person name="Lary D.J."/>
            <person name="Kronmiller B."/>
            <person name="Shen D."/>
            <person name="Strem M.D."/>
            <person name="Amoako-Attah I."/>
            <person name="Akrofi A.Y."/>
            <person name="Begoude B.A."/>
            <person name="Ten Hoopen G.M."/>
            <person name="Coulibaly K."/>
            <person name="Kebe B.I."/>
            <person name="Melnick R.L."/>
            <person name="Guiltinan M.J."/>
            <person name="Tyler B.M."/>
            <person name="Meinhardt L.W."/>
            <person name="Bailey B.A."/>
        </authorList>
    </citation>
    <scope>NUCLEOTIDE SEQUENCE [LARGE SCALE GENOMIC DNA]</scope>
    <source>
        <strain evidence="11">sbr112.9</strain>
    </source>
</reference>
<protein>
    <submittedName>
        <fullName evidence="10">Pleiotropic drug resistance protein ABC Superfamily</fullName>
    </submittedName>
</protein>
<feature type="transmembrane region" description="Helical" evidence="8">
    <location>
        <begin position="677"/>
        <end position="700"/>
    </location>
</feature>
<dbReference type="GO" id="GO:0016887">
    <property type="term" value="F:ATP hydrolysis activity"/>
    <property type="evidence" value="ECO:0007669"/>
    <property type="project" value="InterPro"/>
</dbReference>
<dbReference type="Proteomes" id="UP000237271">
    <property type="component" value="Unassembled WGS sequence"/>
</dbReference>
<dbReference type="InterPro" id="IPR003439">
    <property type="entry name" value="ABC_transporter-like_ATP-bd"/>
</dbReference>
<dbReference type="Pfam" id="PF01061">
    <property type="entry name" value="ABC2_membrane"/>
    <property type="match status" value="1"/>
</dbReference>
<organism evidence="10 11">
    <name type="scientific">Phytophthora palmivora</name>
    <dbReference type="NCBI Taxonomy" id="4796"/>
    <lineage>
        <taxon>Eukaryota</taxon>
        <taxon>Sar</taxon>
        <taxon>Stramenopiles</taxon>
        <taxon>Oomycota</taxon>
        <taxon>Peronosporomycetes</taxon>
        <taxon>Peronosporales</taxon>
        <taxon>Peronosporaceae</taxon>
        <taxon>Phytophthora</taxon>
    </lineage>
</organism>
<evidence type="ECO:0000256" key="1">
    <source>
        <dbReference type="ARBA" id="ARBA00004141"/>
    </source>
</evidence>
<dbReference type="GO" id="GO:0005524">
    <property type="term" value="F:ATP binding"/>
    <property type="evidence" value="ECO:0007669"/>
    <property type="project" value="UniProtKB-KW"/>
</dbReference>
<evidence type="ECO:0000256" key="2">
    <source>
        <dbReference type="ARBA" id="ARBA00022448"/>
    </source>
</evidence>
<dbReference type="SMART" id="SM00382">
    <property type="entry name" value="AAA"/>
    <property type="match status" value="2"/>
</dbReference>
<comment type="subcellular location">
    <subcellularLocation>
        <location evidence="1">Membrane</location>
        <topology evidence="1">Multi-pass membrane protein</topology>
    </subcellularLocation>
</comment>
<keyword evidence="2" id="KW-0813">Transport</keyword>
<dbReference type="OrthoDB" id="101590at2759"/>
<evidence type="ECO:0000259" key="9">
    <source>
        <dbReference type="PROSITE" id="PS50893"/>
    </source>
</evidence>
<name>A0A2P4Y8Y0_9STRA</name>
<dbReference type="GO" id="GO:0016020">
    <property type="term" value="C:membrane"/>
    <property type="evidence" value="ECO:0007669"/>
    <property type="project" value="UniProtKB-SubCell"/>
</dbReference>
<dbReference type="FunFam" id="3.40.50.300:FF:000528">
    <property type="entry name" value="ABC transporter G family member 31"/>
    <property type="match status" value="1"/>
</dbReference>
<dbReference type="PROSITE" id="PS50893">
    <property type="entry name" value="ABC_TRANSPORTER_2"/>
    <property type="match status" value="2"/>
</dbReference>
<sequence>MEDKAMHLGSDTLTSGKAMMANGPDALHSYVADKFEAAMGRELPQMEVRYHNLSVTANVTVTGEITADSELPTVFNTIKRSLAKFAWNKRVVQKEIIKGASGVFKPGTITLLLGQPGSGKTSLMRVLAGQFPKSGNVEIEGDVTYNGVPREEITKLLPQFSAYVTQFDKHFPKLSVRETLEFAYAVCGGGMPKHMEEMLSHGTPEQNTEVLETARKYFENFPDLVIEQLGLHICQDTIIGSGMLRGVSGGERKRVTTGEMEFGMKYMTLMDEISTGLDSAATFDIITTQRSIAKCLHKTIVIALLQPAPEVFNLFDNVMVLNQGEIIYHGPRDQAVPYFETLGFKCPPRRDAADFLLDLGTNMQKKYQVELPFGMSKHPRLASEFSEYWRQSTLYADIIGAIEAPHDPERLKDVEEHMKMMPEFRQSFWESTKTVTARQWKLTKRNTSFIYVRALMVVVMGLIYGSSFYQTDPTDAQMTIGVLFQATIFMSLGQTAQVPTFFGAREVFYKQRSANFYRSVSFAIANSLALIPQAIGESLVFGSLVYWMAGLVPHAGHFIIFLIIMILMSLVYAAWYFCLTAICPSFNIAKPMSTFSIVIFNLFGGFVMAKNVMPDWLIWVYYLVPDSWSLRALCVNQYRSKTFDVCVYRDVDYCSEYGLTMGEYFLKQYAVPSSHDWVWTGIIYMIGLYVFLMAVGAFVLEYKRYDGPAVVFLKPKDANDGDNTTGDYVLAKTPKHSGTSSGSGSPNREVVLDVPVREKMFTPVTLAFQDLHYSVPKPGSPKESLELLKGISGFAEPGTLTALMGSSGAGKTTLMDVIAGRKTGGTITGKIMLNGYEATDLAIRRATGYCEQMDVHSDASTIRESLTFSAFLRQDSSIPDSKKYDTVNECLDLLDMHAIADKIVRGCSQEQMKRLTIGVELAAQPSILFLDEPTSGLDAHSAKLIMDGVRKVADSGRTIVCTIHQPSDVTSW</sequence>
<gene>
    <name evidence="10" type="ORF">PHPALM_8815</name>
</gene>
<evidence type="ECO:0000256" key="8">
    <source>
        <dbReference type="SAM" id="Phobius"/>
    </source>
</evidence>
<accession>A0A2P4Y8Y0</accession>
<evidence type="ECO:0000256" key="4">
    <source>
        <dbReference type="ARBA" id="ARBA00022741"/>
    </source>
</evidence>
<feature type="transmembrane region" description="Helical" evidence="8">
    <location>
        <begin position="591"/>
        <end position="609"/>
    </location>
</feature>
<dbReference type="InterPro" id="IPR003593">
    <property type="entry name" value="AAA+_ATPase"/>
</dbReference>
<evidence type="ECO:0000256" key="3">
    <source>
        <dbReference type="ARBA" id="ARBA00022692"/>
    </source>
</evidence>
<evidence type="ECO:0000256" key="5">
    <source>
        <dbReference type="ARBA" id="ARBA00022840"/>
    </source>
</evidence>
<feature type="transmembrane region" description="Helical" evidence="8">
    <location>
        <begin position="450"/>
        <end position="470"/>
    </location>
</feature>
<feature type="domain" description="ABC transporter" evidence="9">
    <location>
        <begin position="78"/>
        <end position="348"/>
    </location>
</feature>
<keyword evidence="11" id="KW-1185">Reference proteome</keyword>
<feature type="domain" description="ABC transporter" evidence="9">
    <location>
        <begin position="766"/>
        <end position="971"/>
    </location>
</feature>
<evidence type="ECO:0000313" key="10">
    <source>
        <dbReference type="EMBL" id="POM74262.1"/>
    </source>
</evidence>
<evidence type="ECO:0000256" key="6">
    <source>
        <dbReference type="ARBA" id="ARBA00022989"/>
    </source>
</evidence>
<keyword evidence="3 8" id="KW-0812">Transmembrane</keyword>